<dbReference type="AlphaFoldDB" id="A0A0L8G6P2"/>
<dbReference type="Pfam" id="PF00144">
    <property type="entry name" value="Beta-lactamase"/>
    <property type="match status" value="1"/>
</dbReference>
<protein>
    <recommendedName>
        <fullName evidence="1">Beta-lactamase-related domain-containing protein</fullName>
    </recommendedName>
</protein>
<dbReference type="EMBL" id="KQ423531">
    <property type="protein sequence ID" value="KOF72691.1"/>
    <property type="molecule type" value="Genomic_DNA"/>
</dbReference>
<dbReference type="PANTHER" id="PTHR46825">
    <property type="entry name" value="D-ALANYL-D-ALANINE-CARBOXYPEPTIDASE/ENDOPEPTIDASE AMPH"/>
    <property type="match status" value="1"/>
</dbReference>
<proteinExistence type="predicted"/>
<dbReference type="OMA" id="EVEYFHN"/>
<gene>
    <name evidence="2" type="ORF">OCBIM_22039055mg</name>
</gene>
<sequence length="665" mass="75169">MASENLNQASLPVSPTEEPPIYMKQFDDIIVNFMKEQGIPGAAVALSYKGEQIYRQGYGMASLDRKVHPDSVFRIASISKTLTAIGILVLWQQKKLELSAKVFGSKGILNSYKSTSKGDHRLNRITVKHLLQHSAGWDRDQAGDAVFWTLDNIFKNKEMSSEDKLLRFMMSKKLQFTPGKRHSYSNLGYLILGKVIEKVEQKPYTEFLKEILKNVNITNMATGHNNTCGVINNDEVNYFHKSWLELRKPQTFQGWTLPHSSLVQMDGAESYGGWVANASDVLQIFDCLSENQCKLLEGETVQMMLSRPEYENGDEWYGFGLEVEDNGCSWGHTGAMEGTSCTVMHDKSGLTWVLLFNAWSKDMDLNGLMRYALSVIPSLPLWHEVKPLSDSSLNISTEDGKQVVTVIIPHDLLQTHVDTMLSLSYNIHWLSSHQLNSKTYFNTVWHSSSSSSSGGGGSNTNQSLVCLDVSVDNVDIVVSKQCDLGFSVKLLETYCHEGHLNFLIVFENVNVVCQKVYSHQSPEEHLARISELKKNGWHVIIQSLVSIEDCLVVSSVYAKAEEPDIKTVSWLGITLDNFVFELKKQINNKLTLIYVKFFNKGDNSFVSAIWNSKQEKNYWQRHSVSRYGFLYEVRKASAKNLHVDYVSSYIEDGVVYFAAFWPSLG</sequence>
<evidence type="ECO:0000313" key="2">
    <source>
        <dbReference type="EMBL" id="KOF72691.1"/>
    </source>
</evidence>
<dbReference type="KEGG" id="obi:106878761"/>
<dbReference type="Gene3D" id="3.40.710.10">
    <property type="entry name" value="DD-peptidase/beta-lactamase superfamily"/>
    <property type="match status" value="1"/>
</dbReference>
<dbReference type="OrthoDB" id="5946976at2759"/>
<dbReference type="PANTHER" id="PTHR46825:SF9">
    <property type="entry name" value="BETA-LACTAMASE-RELATED DOMAIN-CONTAINING PROTEIN"/>
    <property type="match status" value="1"/>
</dbReference>
<dbReference type="SUPFAM" id="SSF56601">
    <property type="entry name" value="beta-lactamase/transpeptidase-like"/>
    <property type="match status" value="1"/>
</dbReference>
<dbReference type="STRING" id="37653.A0A0L8G6P2"/>
<name>A0A0L8G6P2_OCTBM</name>
<dbReference type="InterPro" id="IPR001466">
    <property type="entry name" value="Beta-lactam-related"/>
</dbReference>
<dbReference type="InterPro" id="IPR050491">
    <property type="entry name" value="AmpC-like"/>
</dbReference>
<feature type="domain" description="Beta-lactamase-related" evidence="1">
    <location>
        <begin position="26"/>
        <end position="364"/>
    </location>
</feature>
<accession>A0A0L8G6P2</accession>
<evidence type="ECO:0000259" key="1">
    <source>
        <dbReference type="Pfam" id="PF00144"/>
    </source>
</evidence>
<dbReference type="InterPro" id="IPR012338">
    <property type="entry name" value="Beta-lactam/transpept-like"/>
</dbReference>
<organism evidence="2">
    <name type="scientific">Octopus bimaculoides</name>
    <name type="common">California two-spotted octopus</name>
    <dbReference type="NCBI Taxonomy" id="37653"/>
    <lineage>
        <taxon>Eukaryota</taxon>
        <taxon>Metazoa</taxon>
        <taxon>Spiralia</taxon>
        <taxon>Lophotrochozoa</taxon>
        <taxon>Mollusca</taxon>
        <taxon>Cephalopoda</taxon>
        <taxon>Coleoidea</taxon>
        <taxon>Octopodiformes</taxon>
        <taxon>Octopoda</taxon>
        <taxon>Incirrata</taxon>
        <taxon>Octopodidae</taxon>
        <taxon>Octopus</taxon>
    </lineage>
</organism>
<reference evidence="2" key="1">
    <citation type="submission" date="2015-07" db="EMBL/GenBank/DDBJ databases">
        <title>MeaNS - Measles Nucleotide Surveillance Program.</title>
        <authorList>
            <person name="Tran T."/>
            <person name="Druce J."/>
        </authorList>
    </citation>
    <scope>NUCLEOTIDE SEQUENCE</scope>
    <source>
        <strain evidence="2">UCB-OBI-ISO-001</strain>
        <tissue evidence="2">Gonad</tissue>
    </source>
</reference>